<dbReference type="KEGG" id="pprc:PFLCHA0_c33580"/>
<name>A0A2C9ENM5_PSEPH</name>
<dbReference type="eggNOG" id="COG4320">
    <property type="taxonomic scope" value="Bacteria"/>
</dbReference>
<protein>
    <recommendedName>
        <fullName evidence="4">DUF2252 domain-containing protein</fullName>
    </recommendedName>
</protein>
<dbReference type="InterPro" id="IPR018721">
    <property type="entry name" value="DUF2252"/>
</dbReference>
<dbReference type="EMBL" id="CP003190">
    <property type="protein sequence ID" value="AGL85128.1"/>
    <property type="molecule type" value="Genomic_DNA"/>
</dbReference>
<gene>
    <name evidence="2" type="ORF">PFLCHA0_c33580</name>
</gene>
<accession>A0A2C9ENM5</accession>
<sequence>MNRPDDSIKLGKQARKDCPRSSHSDPGQIKRDPLPLIEASSQGRVQSLVALRYGRMLVSPFTFYRGNALLQAHDLASTPDMGLRSTICGDCHLMNFGGFATPERNLLFSVNDFDEVHPGPWEWDLKRLVASFLIAARHLRHGPGVEEALCRELVGAYQRSMATCAGQSALEIWYDALTYEDLLHQARSNSDTLEHVQRAIDKAARRTHAELLPKISERDARGRLLIRDDLPEIFHLHNTTSLLDPDDDWMRLEDWRPLYDTFMRDYRGTLQADRRDLLARFQPSDLAFKVVGVGSVGTRCLVALLTDAQQRPLFLQFKEARRSVLADYVRERSKPRHNGQRVVEGQRLMQSASDLFLGWTTGPNGRHFYVRQLRDMKVSAELETFDEDTFAAYARICGRALARAHAKASGQAARISGYIGKSETLAEALWHYAQAYATQNERDFERFQQACRKGRLQARSEADFAADHLP</sequence>
<evidence type="ECO:0000256" key="1">
    <source>
        <dbReference type="SAM" id="MobiDB-lite"/>
    </source>
</evidence>
<dbReference type="RefSeq" id="WP_011061611.1">
    <property type="nucleotide sequence ID" value="NC_021237.1"/>
</dbReference>
<reference evidence="3" key="1">
    <citation type="journal article" date="2014" name="Genome Announc.">
        <title>Full-genome sequence of the plant growth-promoting bacterium Pseudomonas protegens CHA0.</title>
        <authorList>
            <person name="Jousset A."/>
            <person name="Schuldes J."/>
            <person name="Keel C."/>
            <person name="Maurhofer M."/>
            <person name="Daniel R."/>
            <person name="Scheu S."/>
            <person name="Thuermer A."/>
        </authorList>
    </citation>
    <scope>NUCLEOTIDE SEQUENCE [LARGE SCALE GENOMIC DNA]</scope>
    <source>
        <strain evidence="3">DSM 19095 / LMG 27888 / CFBP 6595 / CHA0</strain>
    </source>
</reference>
<evidence type="ECO:0000313" key="2">
    <source>
        <dbReference type="EMBL" id="AGL85128.1"/>
    </source>
</evidence>
<proteinExistence type="predicted"/>
<evidence type="ECO:0008006" key="4">
    <source>
        <dbReference type="Google" id="ProtNLM"/>
    </source>
</evidence>
<dbReference type="Pfam" id="PF10009">
    <property type="entry name" value="DUF2252"/>
    <property type="match status" value="1"/>
</dbReference>
<dbReference type="Proteomes" id="UP000013940">
    <property type="component" value="Chromosome"/>
</dbReference>
<evidence type="ECO:0000313" key="3">
    <source>
        <dbReference type="Proteomes" id="UP000013940"/>
    </source>
</evidence>
<dbReference type="HOGENOM" id="CLU_032121_0_0_6"/>
<dbReference type="GeneID" id="57476346"/>
<feature type="region of interest" description="Disordered" evidence="1">
    <location>
        <begin position="1"/>
        <end position="33"/>
    </location>
</feature>
<dbReference type="PANTHER" id="PTHR39441:SF1">
    <property type="entry name" value="DUF2252 DOMAIN-CONTAINING PROTEIN"/>
    <property type="match status" value="1"/>
</dbReference>
<dbReference type="PANTHER" id="PTHR39441">
    <property type="entry name" value="DUF2252 DOMAIN-CONTAINING PROTEIN"/>
    <property type="match status" value="1"/>
</dbReference>
<dbReference type="AlphaFoldDB" id="A0A2C9ENM5"/>
<organism evidence="2 3">
    <name type="scientific">Pseudomonas protegens (strain DSM 19095 / LMG 27888 / CFBP 6595 / CHA0)</name>
    <dbReference type="NCBI Taxonomy" id="1124983"/>
    <lineage>
        <taxon>Bacteria</taxon>
        <taxon>Pseudomonadati</taxon>
        <taxon>Pseudomonadota</taxon>
        <taxon>Gammaproteobacteria</taxon>
        <taxon>Pseudomonadales</taxon>
        <taxon>Pseudomonadaceae</taxon>
        <taxon>Pseudomonas</taxon>
    </lineage>
</organism>